<accession>A0A1V9YM23</accession>
<gene>
    <name evidence="2" type="ORF">ACHHYP_09964</name>
</gene>
<feature type="region of interest" description="Disordered" evidence="1">
    <location>
        <begin position="46"/>
        <end position="84"/>
    </location>
</feature>
<evidence type="ECO:0000313" key="3">
    <source>
        <dbReference type="Proteomes" id="UP000243579"/>
    </source>
</evidence>
<comment type="caution">
    <text evidence="2">The sequence shown here is derived from an EMBL/GenBank/DDBJ whole genome shotgun (WGS) entry which is preliminary data.</text>
</comment>
<keyword evidence="3" id="KW-1185">Reference proteome</keyword>
<name>A0A1V9YM23_ACHHY</name>
<dbReference type="OrthoDB" id="10383441at2759"/>
<sequence length="160" mass="17584">MTHVSPKAVRRGSEPEALSPDLLYLNDNFVSHQLLDSAKRTHLSFDIDSDDDDDSDSENNAEKDETPKHSGEVHRAVSHRKRREIKHHGVKALLFPLRASNFAAKIRSPPPASKELSIVMLDSEAQVDAAPSPAKLLSFTHGVDGVVMSCLVSTPDPKAW</sequence>
<feature type="compositionally biased region" description="Basic and acidic residues" evidence="1">
    <location>
        <begin position="60"/>
        <end position="75"/>
    </location>
</feature>
<evidence type="ECO:0000256" key="1">
    <source>
        <dbReference type="SAM" id="MobiDB-lite"/>
    </source>
</evidence>
<protein>
    <submittedName>
        <fullName evidence="2">Uncharacterized protein</fullName>
    </submittedName>
</protein>
<evidence type="ECO:0000313" key="2">
    <source>
        <dbReference type="EMBL" id="OQR86771.1"/>
    </source>
</evidence>
<dbReference type="AlphaFoldDB" id="A0A1V9YM23"/>
<reference evidence="2 3" key="1">
    <citation type="journal article" date="2014" name="Genome Biol. Evol.">
        <title>The secreted proteins of Achlya hypogyna and Thraustotheca clavata identify the ancestral oomycete secretome and reveal gene acquisitions by horizontal gene transfer.</title>
        <authorList>
            <person name="Misner I."/>
            <person name="Blouin N."/>
            <person name="Leonard G."/>
            <person name="Richards T.A."/>
            <person name="Lane C.E."/>
        </authorList>
    </citation>
    <scope>NUCLEOTIDE SEQUENCE [LARGE SCALE GENOMIC DNA]</scope>
    <source>
        <strain evidence="2 3">ATCC 48635</strain>
    </source>
</reference>
<feature type="compositionally biased region" description="Acidic residues" evidence="1">
    <location>
        <begin position="47"/>
        <end position="59"/>
    </location>
</feature>
<organism evidence="2 3">
    <name type="scientific">Achlya hypogyna</name>
    <name type="common">Oomycete</name>
    <name type="synonym">Protoachlya hypogyna</name>
    <dbReference type="NCBI Taxonomy" id="1202772"/>
    <lineage>
        <taxon>Eukaryota</taxon>
        <taxon>Sar</taxon>
        <taxon>Stramenopiles</taxon>
        <taxon>Oomycota</taxon>
        <taxon>Saprolegniomycetes</taxon>
        <taxon>Saprolegniales</taxon>
        <taxon>Achlyaceae</taxon>
        <taxon>Achlya</taxon>
    </lineage>
</organism>
<dbReference type="Proteomes" id="UP000243579">
    <property type="component" value="Unassembled WGS sequence"/>
</dbReference>
<proteinExistence type="predicted"/>
<dbReference type="EMBL" id="JNBR01001483">
    <property type="protein sequence ID" value="OQR86771.1"/>
    <property type="molecule type" value="Genomic_DNA"/>
</dbReference>